<dbReference type="SUPFAM" id="SSF46689">
    <property type="entry name" value="Homeodomain-like"/>
    <property type="match status" value="1"/>
</dbReference>
<dbReference type="PROSITE" id="PS01081">
    <property type="entry name" value="HTH_TETR_1"/>
    <property type="match status" value="1"/>
</dbReference>
<dbReference type="PANTHER" id="PTHR47506:SF1">
    <property type="entry name" value="HTH-TYPE TRANSCRIPTIONAL REGULATOR YJDC"/>
    <property type="match status" value="1"/>
</dbReference>
<evidence type="ECO:0000313" key="6">
    <source>
        <dbReference type="EMBL" id="MDR6293413.1"/>
    </source>
</evidence>
<feature type="DNA-binding region" description="H-T-H motif" evidence="4">
    <location>
        <begin position="32"/>
        <end position="51"/>
    </location>
</feature>
<gene>
    <name evidence="6" type="ORF">E9232_005964</name>
</gene>
<evidence type="ECO:0000256" key="1">
    <source>
        <dbReference type="ARBA" id="ARBA00023015"/>
    </source>
</evidence>
<name>A0ABU1JXS6_9PROT</name>
<dbReference type="EMBL" id="JAVDPW010000012">
    <property type="protein sequence ID" value="MDR6293413.1"/>
    <property type="molecule type" value="Genomic_DNA"/>
</dbReference>
<keyword evidence="1" id="KW-0805">Transcription regulation</keyword>
<dbReference type="RefSeq" id="WP_309800364.1">
    <property type="nucleotide sequence ID" value="NZ_JAVDPW010000012.1"/>
</dbReference>
<keyword evidence="2 4" id="KW-0238">DNA-binding</keyword>
<protein>
    <submittedName>
        <fullName evidence="6">AcrR family transcriptional regulator</fullName>
    </submittedName>
</protein>
<keyword evidence="3" id="KW-0804">Transcription</keyword>
<keyword evidence="7" id="KW-1185">Reference proteome</keyword>
<accession>A0ABU1JXS6</accession>
<dbReference type="Pfam" id="PF00440">
    <property type="entry name" value="TetR_N"/>
    <property type="match status" value="1"/>
</dbReference>
<dbReference type="InterPro" id="IPR001647">
    <property type="entry name" value="HTH_TetR"/>
</dbReference>
<dbReference type="Proteomes" id="UP001262410">
    <property type="component" value="Unassembled WGS sequence"/>
</dbReference>
<sequence>MAERGRPRGFDRDAALRRAMELFWRRGFEGVSMADLTAAMGIAAPSLYAAFGSKEALFREAIALYRATDGAATRRALDCQRTARAAIEAMLRDNADAFTDPALPNGCFVILGAINTAPEHEGVRAHLLDLHQESCGLLLRRLEQGATAGEFPPGTALGPLAGFYSTVLAGMSIKARDGTSRAEMHAIIDHAMAAWDAMTAATPAAAASAG</sequence>
<dbReference type="InterPro" id="IPR036271">
    <property type="entry name" value="Tet_transcr_reg_TetR-rel_C_sf"/>
</dbReference>
<proteinExistence type="predicted"/>
<evidence type="ECO:0000256" key="3">
    <source>
        <dbReference type="ARBA" id="ARBA00023163"/>
    </source>
</evidence>
<comment type="caution">
    <text evidence="6">The sequence shown here is derived from an EMBL/GenBank/DDBJ whole genome shotgun (WGS) entry which is preliminary data.</text>
</comment>
<dbReference type="SUPFAM" id="SSF48498">
    <property type="entry name" value="Tetracyclin repressor-like, C-terminal domain"/>
    <property type="match status" value="1"/>
</dbReference>
<dbReference type="PROSITE" id="PS50977">
    <property type="entry name" value="HTH_TETR_2"/>
    <property type="match status" value="1"/>
</dbReference>
<evidence type="ECO:0000259" key="5">
    <source>
        <dbReference type="PROSITE" id="PS50977"/>
    </source>
</evidence>
<evidence type="ECO:0000313" key="7">
    <source>
        <dbReference type="Proteomes" id="UP001262410"/>
    </source>
</evidence>
<dbReference type="PANTHER" id="PTHR47506">
    <property type="entry name" value="TRANSCRIPTIONAL REGULATORY PROTEIN"/>
    <property type="match status" value="1"/>
</dbReference>
<dbReference type="Gene3D" id="1.10.10.60">
    <property type="entry name" value="Homeodomain-like"/>
    <property type="match status" value="1"/>
</dbReference>
<organism evidence="6 7">
    <name type="scientific">Inquilinus ginsengisoli</name>
    <dbReference type="NCBI Taxonomy" id="363840"/>
    <lineage>
        <taxon>Bacteria</taxon>
        <taxon>Pseudomonadati</taxon>
        <taxon>Pseudomonadota</taxon>
        <taxon>Alphaproteobacteria</taxon>
        <taxon>Rhodospirillales</taxon>
        <taxon>Rhodospirillaceae</taxon>
        <taxon>Inquilinus</taxon>
    </lineage>
</organism>
<feature type="domain" description="HTH tetR-type" evidence="5">
    <location>
        <begin position="9"/>
        <end position="69"/>
    </location>
</feature>
<dbReference type="Pfam" id="PF16925">
    <property type="entry name" value="TetR_C_13"/>
    <property type="match status" value="1"/>
</dbReference>
<dbReference type="InterPro" id="IPR023772">
    <property type="entry name" value="DNA-bd_HTH_TetR-type_CS"/>
</dbReference>
<dbReference type="InterPro" id="IPR011075">
    <property type="entry name" value="TetR_C"/>
</dbReference>
<dbReference type="InterPro" id="IPR009057">
    <property type="entry name" value="Homeodomain-like_sf"/>
</dbReference>
<evidence type="ECO:0000256" key="2">
    <source>
        <dbReference type="ARBA" id="ARBA00023125"/>
    </source>
</evidence>
<reference evidence="6 7" key="1">
    <citation type="submission" date="2023-07" db="EMBL/GenBank/DDBJ databases">
        <title>Sorghum-associated microbial communities from plants grown in Nebraska, USA.</title>
        <authorList>
            <person name="Schachtman D."/>
        </authorList>
    </citation>
    <scope>NUCLEOTIDE SEQUENCE [LARGE SCALE GENOMIC DNA]</scope>
    <source>
        <strain evidence="6 7">584</strain>
    </source>
</reference>
<dbReference type="PRINTS" id="PR00455">
    <property type="entry name" value="HTHTETR"/>
</dbReference>
<evidence type="ECO:0000256" key="4">
    <source>
        <dbReference type="PROSITE-ProRule" id="PRU00335"/>
    </source>
</evidence>
<dbReference type="Gene3D" id="1.10.357.10">
    <property type="entry name" value="Tetracycline Repressor, domain 2"/>
    <property type="match status" value="1"/>
</dbReference>